<dbReference type="eggNOG" id="COG4965">
    <property type="taxonomic scope" value="Bacteria"/>
</dbReference>
<dbReference type="GO" id="GO:0005886">
    <property type="term" value="C:plasma membrane"/>
    <property type="evidence" value="ECO:0007669"/>
    <property type="project" value="UniProtKB-SubCell"/>
</dbReference>
<gene>
    <name evidence="8" type="ordered locus">AAur_2913</name>
</gene>
<keyword evidence="4 6" id="KW-1133">Transmembrane helix</keyword>
<dbReference type="KEGG" id="aau:AAur_2913"/>
<evidence type="ECO:0000256" key="3">
    <source>
        <dbReference type="ARBA" id="ARBA00022692"/>
    </source>
</evidence>
<dbReference type="PANTHER" id="PTHR35007">
    <property type="entry name" value="INTEGRAL MEMBRANE PROTEIN-RELATED"/>
    <property type="match status" value="1"/>
</dbReference>
<evidence type="ECO:0000256" key="6">
    <source>
        <dbReference type="SAM" id="Phobius"/>
    </source>
</evidence>
<name>A1R8R0_PAEAT</name>
<evidence type="ECO:0000256" key="2">
    <source>
        <dbReference type="ARBA" id="ARBA00022475"/>
    </source>
</evidence>
<dbReference type="HOGENOM" id="CLU_064305_0_0_11"/>
<feature type="transmembrane region" description="Helical" evidence="6">
    <location>
        <begin position="6"/>
        <end position="28"/>
    </location>
</feature>
<keyword evidence="9" id="KW-1185">Reference proteome</keyword>
<dbReference type="OrthoDB" id="597333at2"/>
<reference evidence="8 9" key="1">
    <citation type="journal article" date="2006" name="PLoS Genet.">
        <title>Secrets of soil survival revealed by the genome sequence of Arthrobacter aurescens TC1.</title>
        <authorList>
            <person name="Mongodin E.F."/>
            <person name="Shapir N."/>
            <person name="Daugherty S.C."/>
            <person name="DeBoy R.T."/>
            <person name="Emerson J.B."/>
            <person name="Shvartzbeyn A."/>
            <person name="Radune D."/>
            <person name="Vamathevan J."/>
            <person name="Riggs F."/>
            <person name="Grinberg V."/>
            <person name="Khouri H."/>
            <person name="Wackett L.P."/>
            <person name="Nelson K.E."/>
            <person name="Sadowsky M.J."/>
        </authorList>
    </citation>
    <scope>NUCLEOTIDE SEQUENCE [LARGE SCALE GENOMIC DNA]</scope>
    <source>
        <strain evidence="8 9">TC1</strain>
    </source>
</reference>
<dbReference type="Pfam" id="PF00482">
    <property type="entry name" value="T2SSF"/>
    <property type="match status" value="1"/>
</dbReference>
<keyword evidence="3 6" id="KW-0812">Transmembrane</keyword>
<evidence type="ECO:0000256" key="4">
    <source>
        <dbReference type="ARBA" id="ARBA00022989"/>
    </source>
</evidence>
<accession>A1R8R0</accession>
<dbReference type="InterPro" id="IPR018076">
    <property type="entry name" value="T2SS_GspF_dom"/>
</dbReference>
<organism evidence="8 9">
    <name type="scientific">Paenarthrobacter aurescens (strain TC1)</name>
    <dbReference type="NCBI Taxonomy" id="290340"/>
    <lineage>
        <taxon>Bacteria</taxon>
        <taxon>Bacillati</taxon>
        <taxon>Actinomycetota</taxon>
        <taxon>Actinomycetes</taxon>
        <taxon>Micrococcales</taxon>
        <taxon>Micrococcaceae</taxon>
        <taxon>Paenarthrobacter</taxon>
    </lineage>
</organism>
<evidence type="ECO:0000256" key="1">
    <source>
        <dbReference type="ARBA" id="ARBA00004651"/>
    </source>
</evidence>
<dbReference type="Proteomes" id="UP000000637">
    <property type="component" value="Chromosome"/>
</dbReference>
<dbReference type="InterPro" id="IPR042094">
    <property type="entry name" value="T2SS_GspF_sf"/>
</dbReference>
<feature type="transmembrane region" description="Helical" evidence="6">
    <location>
        <begin position="288"/>
        <end position="308"/>
    </location>
</feature>
<keyword evidence="5 6" id="KW-0472">Membrane</keyword>
<dbReference type="PANTHER" id="PTHR35007:SF1">
    <property type="entry name" value="PILUS ASSEMBLY PROTEIN"/>
    <property type="match status" value="1"/>
</dbReference>
<evidence type="ECO:0000259" key="7">
    <source>
        <dbReference type="Pfam" id="PF00482"/>
    </source>
</evidence>
<feature type="transmembrane region" description="Helical" evidence="6">
    <location>
        <begin position="91"/>
        <end position="109"/>
    </location>
</feature>
<dbReference type="EMBL" id="CP000474">
    <property type="protein sequence ID" value="ABM08697.1"/>
    <property type="molecule type" value="Genomic_DNA"/>
</dbReference>
<proteinExistence type="predicted"/>
<evidence type="ECO:0000256" key="5">
    <source>
        <dbReference type="ARBA" id="ARBA00023136"/>
    </source>
</evidence>
<dbReference type="AlphaFoldDB" id="A1R8R0"/>
<protein>
    <submittedName>
        <fullName evidence="8">Bacterial type II secretion system protein F domain</fullName>
    </submittedName>
</protein>
<dbReference type="STRING" id="290340.AAur_2913"/>
<feature type="transmembrane region" description="Helical" evidence="6">
    <location>
        <begin position="257"/>
        <end position="276"/>
    </location>
</feature>
<sequence length="316" mass="33921">MITATSPLLLIGGVILGIAALAIGLFLIPRSRNSAIALSRRRPNAGTQDSVLTRMTNSAVALVDGSVSASRASGTRLLLEQAGSRMRPADYVLLVICATFTGAVVGFILGGLLVAILFGILVPIGARMVLSVMTSRRRAQFEAQLGDTLQMLSGSMRAGHSLLRAVDAVALEAQSPTKEEFARIVGEVRLGRDLRDALLDAANRLHSEDFLWATQAIEIHREVGGDLAEVLDHVAETIRERSQIKGQVRALSAEGRLSAYVLIALPTGMFLYLSLANGTYIQPLFTHPVGWIMLVVAVVLLALGSFWLSRVVKIKF</sequence>
<evidence type="ECO:0000313" key="8">
    <source>
        <dbReference type="EMBL" id="ABM08697.1"/>
    </source>
</evidence>
<evidence type="ECO:0000313" key="9">
    <source>
        <dbReference type="Proteomes" id="UP000000637"/>
    </source>
</evidence>
<dbReference type="RefSeq" id="WP_011775562.1">
    <property type="nucleotide sequence ID" value="NC_008711.1"/>
</dbReference>
<feature type="domain" description="Type II secretion system protein GspF" evidence="7">
    <location>
        <begin position="149"/>
        <end position="273"/>
    </location>
</feature>
<comment type="subcellular location">
    <subcellularLocation>
        <location evidence="1">Cell membrane</location>
        <topology evidence="1">Multi-pass membrane protein</topology>
    </subcellularLocation>
</comment>
<keyword evidence="2" id="KW-1003">Cell membrane</keyword>
<dbReference type="Gene3D" id="1.20.81.30">
    <property type="entry name" value="Type II secretion system (T2SS), domain F"/>
    <property type="match status" value="1"/>
</dbReference>